<dbReference type="InterPro" id="IPR039421">
    <property type="entry name" value="Type_1_exporter"/>
</dbReference>
<sequence>MAWKVMRGSIKPPPLHQTTMMRGTSAVTGKIKKNLRMSKEDEKSKSVPFFKLFSFSDSTDFLLMFLGTLGATGNGVAMPVMTLLLGDVIDAFGNNQLSKDMTGLVSKVSLKFVYLAVGSGIAACLQVTCWMVTGERQASRIRSLYLKTILRQDIAFFDKETNTGEVVGRMSGDTVLIQEAMGEKVGKFVQLMATFIGGFSVAILQRMVASPSRGQNAYAEAANVVEQTIGGIRTVASFTGEKKAINIYNQLLVVAYRSGVQEGIFSGFGVGVVMLIVFCSYAVAVWFGAKMVLEKGYTGGEVISVIVAVLIGSMSLGQASPSMSAFAAGRAAAYKMFETINRQPEIDAYDNRGKVLDDINGEIELRDVYFSYPARPDEPIFSGFSLSIPSGTTAALVGHSGSGKSTVISLLERFYDPLAGEVLIDGINIKEFQLKWIREKIGLVSQEPVLFASSIKENIAYGKDGATIEEIRTAAELANAAKFINKLPQVLTNCLFVN</sequence>
<organism evidence="7 8">
    <name type="scientific">Salix udensis</name>
    <dbReference type="NCBI Taxonomy" id="889485"/>
    <lineage>
        <taxon>Eukaryota</taxon>
        <taxon>Viridiplantae</taxon>
        <taxon>Streptophyta</taxon>
        <taxon>Embryophyta</taxon>
        <taxon>Tracheophyta</taxon>
        <taxon>Spermatophyta</taxon>
        <taxon>Magnoliopsida</taxon>
        <taxon>eudicotyledons</taxon>
        <taxon>Gunneridae</taxon>
        <taxon>Pentapetalae</taxon>
        <taxon>rosids</taxon>
        <taxon>fabids</taxon>
        <taxon>Malpighiales</taxon>
        <taxon>Salicaceae</taxon>
        <taxon>Saliceae</taxon>
        <taxon>Salix</taxon>
    </lineage>
</organism>
<feature type="transmembrane region" description="Helical" evidence="5">
    <location>
        <begin position="299"/>
        <end position="317"/>
    </location>
</feature>
<dbReference type="InterPro" id="IPR036640">
    <property type="entry name" value="ABC1_TM_sf"/>
</dbReference>
<dbReference type="SUPFAM" id="SSF52540">
    <property type="entry name" value="P-loop containing nucleoside triphosphate hydrolases"/>
    <property type="match status" value="1"/>
</dbReference>
<evidence type="ECO:0000259" key="6">
    <source>
        <dbReference type="PROSITE" id="PS50929"/>
    </source>
</evidence>
<protein>
    <recommendedName>
        <fullName evidence="6">ABC transmembrane type-1 domain-containing protein</fullName>
    </recommendedName>
</protein>
<dbReference type="Pfam" id="PF00005">
    <property type="entry name" value="ABC_tran"/>
    <property type="match status" value="1"/>
</dbReference>
<evidence type="ECO:0000256" key="4">
    <source>
        <dbReference type="ARBA" id="ARBA00023136"/>
    </source>
</evidence>
<keyword evidence="2 5" id="KW-0812">Transmembrane</keyword>
<dbReference type="GO" id="GO:0016887">
    <property type="term" value="F:ATP hydrolysis activity"/>
    <property type="evidence" value="ECO:0007669"/>
    <property type="project" value="InterPro"/>
</dbReference>
<keyword evidence="3 5" id="KW-1133">Transmembrane helix</keyword>
<dbReference type="GO" id="GO:0005886">
    <property type="term" value="C:plasma membrane"/>
    <property type="evidence" value="ECO:0007669"/>
    <property type="project" value="TreeGrafter"/>
</dbReference>
<evidence type="ECO:0000256" key="1">
    <source>
        <dbReference type="ARBA" id="ARBA00004141"/>
    </source>
</evidence>
<feature type="domain" description="ABC transmembrane type-1" evidence="6">
    <location>
        <begin position="65"/>
        <end position="328"/>
    </location>
</feature>
<evidence type="ECO:0000256" key="2">
    <source>
        <dbReference type="ARBA" id="ARBA00022692"/>
    </source>
</evidence>
<keyword evidence="8" id="KW-1185">Reference proteome</keyword>
<feature type="transmembrane region" description="Helical" evidence="5">
    <location>
        <begin position="264"/>
        <end position="287"/>
    </location>
</feature>
<dbReference type="PANTHER" id="PTHR24222">
    <property type="entry name" value="ABC TRANSPORTER B FAMILY"/>
    <property type="match status" value="1"/>
</dbReference>
<dbReference type="CDD" id="cd18577">
    <property type="entry name" value="ABC_6TM_Pgp_ABCB1_D1_like"/>
    <property type="match status" value="1"/>
</dbReference>
<reference evidence="7 8" key="1">
    <citation type="journal article" date="2023" name="Int. J. Mol. Sci.">
        <title>De Novo Assembly and Annotation of 11 Diverse Shrub Willow (Salix) Genomes Reveals Novel Gene Organization in Sex-Linked Regions.</title>
        <authorList>
            <person name="Hyden B."/>
            <person name="Feng K."/>
            <person name="Yates T.B."/>
            <person name="Jawdy S."/>
            <person name="Cereghino C."/>
            <person name="Smart L.B."/>
            <person name="Muchero W."/>
        </authorList>
    </citation>
    <scope>NUCLEOTIDE SEQUENCE [LARGE SCALE GENOMIC DNA]</scope>
    <source>
        <tissue evidence="7">Shoot tip</tissue>
    </source>
</reference>
<keyword evidence="4 5" id="KW-0472">Membrane</keyword>
<dbReference type="InterPro" id="IPR027417">
    <property type="entry name" value="P-loop_NTPase"/>
</dbReference>
<comment type="subcellular location">
    <subcellularLocation>
        <location evidence="1">Membrane</location>
        <topology evidence="1">Multi-pass membrane protein</topology>
    </subcellularLocation>
</comment>
<dbReference type="Pfam" id="PF00664">
    <property type="entry name" value="ABC_membrane"/>
    <property type="match status" value="2"/>
</dbReference>
<evidence type="ECO:0000256" key="3">
    <source>
        <dbReference type="ARBA" id="ARBA00022989"/>
    </source>
</evidence>
<dbReference type="InterPro" id="IPR011527">
    <property type="entry name" value="ABC1_TM_dom"/>
</dbReference>
<dbReference type="Gene3D" id="1.20.1560.10">
    <property type="entry name" value="ABC transporter type 1, transmembrane domain"/>
    <property type="match status" value="2"/>
</dbReference>
<dbReference type="GO" id="GO:0140359">
    <property type="term" value="F:ABC-type transporter activity"/>
    <property type="evidence" value="ECO:0007669"/>
    <property type="project" value="InterPro"/>
</dbReference>
<dbReference type="InterPro" id="IPR003439">
    <property type="entry name" value="ABC_transporter-like_ATP-bd"/>
</dbReference>
<feature type="transmembrane region" description="Helical" evidence="5">
    <location>
        <begin position="112"/>
        <end position="133"/>
    </location>
</feature>
<name>A0AAD6NPN3_9ROSI</name>
<dbReference type="AlphaFoldDB" id="A0AAD6NPN3"/>
<evidence type="ECO:0000313" key="8">
    <source>
        <dbReference type="Proteomes" id="UP001162972"/>
    </source>
</evidence>
<dbReference type="PANTHER" id="PTHR24222:SF63">
    <property type="entry name" value="ATP BINDING CASSETTE SUBFAMILY B"/>
    <property type="match status" value="1"/>
</dbReference>
<dbReference type="EMBL" id="JAPFFJ010000019">
    <property type="protein sequence ID" value="KAJ6400882.1"/>
    <property type="molecule type" value="Genomic_DNA"/>
</dbReference>
<feature type="transmembrane region" description="Helical" evidence="5">
    <location>
        <begin position="61"/>
        <end position="85"/>
    </location>
</feature>
<proteinExistence type="predicted"/>
<evidence type="ECO:0000256" key="5">
    <source>
        <dbReference type="SAM" id="Phobius"/>
    </source>
</evidence>
<dbReference type="Proteomes" id="UP001162972">
    <property type="component" value="Chromosome 14"/>
</dbReference>
<dbReference type="SUPFAM" id="SSF90123">
    <property type="entry name" value="ABC transporter transmembrane region"/>
    <property type="match status" value="1"/>
</dbReference>
<dbReference type="GO" id="GO:0005524">
    <property type="term" value="F:ATP binding"/>
    <property type="evidence" value="ECO:0007669"/>
    <property type="project" value="InterPro"/>
</dbReference>
<accession>A0AAD6NPN3</accession>
<dbReference type="Gene3D" id="3.40.50.300">
    <property type="entry name" value="P-loop containing nucleotide triphosphate hydrolases"/>
    <property type="match status" value="1"/>
</dbReference>
<evidence type="ECO:0000313" key="7">
    <source>
        <dbReference type="EMBL" id="KAJ6400882.1"/>
    </source>
</evidence>
<dbReference type="PROSITE" id="PS50929">
    <property type="entry name" value="ABC_TM1F"/>
    <property type="match status" value="1"/>
</dbReference>
<gene>
    <name evidence="7" type="ORF">OIU84_016329</name>
</gene>
<comment type="caution">
    <text evidence="7">The sequence shown here is derived from an EMBL/GenBank/DDBJ whole genome shotgun (WGS) entry which is preliminary data.</text>
</comment>